<evidence type="ECO:0008006" key="3">
    <source>
        <dbReference type="Google" id="ProtNLM"/>
    </source>
</evidence>
<comment type="caution">
    <text evidence="1">The sequence shown here is derived from an EMBL/GenBank/DDBJ whole genome shotgun (WGS) entry which is preliminary data.</text>
</comment>
<dbReference type="GO" id="GO:0046474">
    <property type="term" value="P:glycerophospholipid biosynthetic process"/>
    <property type="evidence" value="ECO:0007669"/>
    <property type="project" value="TreeGrafter"/>
</dbReference>
<dbReference type="Proteomes" id="UP001497623">
    <property type="component" value="Unassembled WGS sequence"/>
</dbReference>
<evidence type="ECO:0000313" key="1">
    <source>
        <dbReference type="EMBL" id="CAL4122398.1"/>
    </source>
</evidence>
<dbReference type="SUPFAM" id="SSF56784">
    <property type="entry name" value="HAD-like"/>
    <property type="match status" value="1"/>
</dbReference>
<dbReference type="GO" id="GO:0005739">
    <property type="term" value="C:mitochondrion"/>
    <property type="evidence" value="ECO:0007669"/>
    <property type="project" value="TreeGrafter"/>
</dbReference>
<dbReference type="Pfam" id="PF13344">
    <property type="entry name" value="Hydrolase_6"/>
    <property type="match status" value="1"/>
</dbReference>
<dbReference type="InterPro" id="IPR036412">
    <property type="entry name" value="HAD-like_sf"/>
</dbReference>
<accession>A0AAV2RB87</accession>
<gene>
    <name evidence="1" type="ORF">MNOR_LOCUS23120</name>
</gene>
<dbReference type="NCBIfam" id="TIGR01456">
    <property type="entry name" value="CECR5"/>
    <property type="match status" value="1"/>
</dbReference>
<dbReference type="PANTHER" id="PTHR14269:SF4">
    <property type="entry name" value="CAT EYE SYNDROME CRITICAL REGION PROTEIN 5"/>
    <property type="match status" value="1"/>
</dbReference>
<dbReference type="InterPro" id="IPR023214">
    <property type="entry name" value="HAD_sf"/>
</dbReference>
<dbReference type="InterPro" id="IPR006353">
    <property type="entry name" value="HAD-SF_hydro_IIA_CECR5"/>
</dbReference>
<dbReference type="InterPro" id="IPR050324">
    <property type="entry name" value="CDP-alcohol_PTase-I"/>
</dbReference>
<reference evidence="1 2" key="1">
    <citation type="submission" date="2024-05" db="EMBL/GenBank/DDBJ databases">
        <authorList>
            <person name="Wallberg A."/>
        </authorList>
    </citation>
    <scope>NUCLEOTIDE SEQUENCE [LARGE SCALE GENOMIC DNA]</scope>
</reference>
<proteinExistence type="predicted"/>
<dbReference type="EMBL" id="CAXKWB010020080">
    <property type="protein sequence ID" value="CAL4122398.1"/>
    <property type="molecule type" value="Genomic_DNA"/>
</dbReference>
<dbReference type="NCBIfam" id="TIGR01460">
    <property type="entry name" value="HAD-SF-IIA"/>
    <property type="match status" value="1"/>
</dbReference>
<dbReference type="AlphaFoldDB" id="A0AAV2RB87"/>
<dbReference type="Gene3D" id="3.40.50.1000">
    <property type="entry name" value="HAD superfamily/HAD-like"/>
    <property type="match status" value="2"/>
</dbReference>
<organism evidence="1 2">
    <name type="scientific">Meganyctiphanes norvegica</name>
    <name type="common">Northern krill</name>
    <name type="synonym">Thysanopoda norvegica</name>
    <dbReference type="NCBI Taxonomy" id="48144"/>
    <lineage>
        <taxon>Eukaryota</taxon>
        <taxon>Metazoa</taxon>
        <taxon>Ecdysozoa</taxon>
        <taxon>Arthropoda</taxon>
        <taxon>Crustacea</taxon>
        <taxon>Multicrustacea</taxon>
        <taxon>Malacostraca</taxon>
        <taxon>Eumalacostraca</taxon>
        <taxon>Eucarida</taxon>
        <taxon>Euphausiacea</taxon>
        <taxon>Euphausiidae</taxon>
        <taxon>Meganyctiphanes</taxon>
    </lineage>
</organism>
<dbReference type="InterPro" id="IPR006357">
    <property type="entry name" value="HAD-SF_hydro_IIA"/>
</dbReference>
<evidence type="ECO:0000313" key="2">
    <source>
        <dbReference type="Proteomes" id="UP001497623"/>
    </source>
</evidence>
<dbReference type="PANTHER" id="PTHR14269">
    <property type="entry name" value="CDP-DIACYLGLYCEROL--GLYCEROL-3-PHOSPHATE 3-PHOSPHATIDYLTRANSFERASE-RELATED"/>
    <property type="match status" value="1"/>
</dbReference>
<keyword evidence="2" id="KW-1185">Reference proteome</keyword>
<name>A0AAV2RB87_MEGNR</name>
<sequence>MSSSKGACLLKNLDRLSTNLPTSCGNITIRRSYCQGSKKQPNFGLMFDIDGVIVRGRRILPSAPEAFQKLVDSSGKFRVPCVFVTNAGNTLRSFKAEQLSDWLNIEVHEDQVIMAHSPLKMFDQYFDKEVLISGQGPTQEIANNLGFHKTTTVDQVRSAYPQLDCVDHTRRRLKPSLPPSSIPKMEALMLFGEPVRWETSLQLIIDILMTNGDLTGKPAVSYPHLPILACNMDLQFMAEVNMPRFGHGAFLTCLESLYKKVTGNDLIYTALVGKPSEITYYHAETMLETTAKSIGITHPITKLYTIGDNIHTDIFGMNLYREYVRRRRASKKRVVMQGARGLDMSLHDFNAITAEHCYSVLVRTGVYNENMEVLEHCPRDFLPVEAKLQEPNLTVSCVLEAVETIFKQENYS</sequence>
<protein>
    <recommendedName>
        <fullName evidence="3">Cat eye syndrome critical region protein 5</fullName>
    </recommendedName>
</protein>